<dbReference type="InterPro" id="IPR028976">
    <property type="entry name" value="CheC-like_sf"/>
</dbReference>
<dbReference type="Gene3D" id="3.40.1550.10">
    <property type="entry name" value="CheC-like"/>
    <property type="match status" value="1"/>
</dbReference>
<dbReference type="GO" id="GO:0050918">
    <property type="term" value="P:positive chemotaxis"/>
    <property type="evidence" value="ECO:0007669"/>
    <property type="project" value="TreeGrafter"/>
</dbReference>
<dbReference type="SUPFAM" id="SSF101801">
    <property type="entry name" value="Surface presentation of antigens (SPOA)"/>
    <property type="match status" value="1"/>
</dbReference>
<comment type="similarity">
    <text evidence="3">Belongs to the FliM family.</text>
</comment>
<dbReference type="InterPro" id="IPR001689">
    <property type="entry name" value="Flag_FliM"/>
</dbReference>
<evidence type="ECO:0000256" key="4">
    <source>
        <dbReference type="ARBA" id="ARBA00021898"/>
    </source>
</evidence>
<evidence type="ECO:0000256" key="8">
    <source>
        <dbReference type="ARBA" id="ARBA00022779"/>
    </source>
</evidence>
<dbReference type="AlphaFoldDB" id="A0A6B9FHK3"/>
<keyword evidence="13" id="KW-0966">Cell projection</keyword>
<keyword evidence="13" id="KW-0282">Flagellum</keyword>
<dbReference type="Pfam" id="PF02154">
    <property type="entry name" value="FliM"/>
    <property type="match status" value="1"/>
</dbReference>
<evidence type="ECO:0000313" key="13">
    <source>
        <dbReference type="EMBL" id="QGY00695.1"/>
    </source>
</evidence>
<dbReference type="GO" id="GO:0009425">
    <property type="term" value="C:bacterial-type flagellum basal body"/>
    <property type="evidence" value="ECO:0007669"/>
    <property type="project" value="UniProtKB-SubCell"/>
</dbReference>
<dbReference type="InterPro" id="IPR001543">
    <property type="entry name" value="FliN-like_C"/>
</dbReference>
<evidence type="ECO:0000256" key="7">
    <source>
        <dbReference type="ARBA" id="ARBA00022519"/>
    </source>
</evidence>
<dbReference type="PANTHER" id="PTHR30034:SF3">
    <property type="entry name" value="FLAGELLAR MOTOR SWITCH PROTEIN FLIM"/>
    <property type="match status" value="1"/>
</dbReference>
<keyword evidence="10" id="KW-0975">Bacterial flagellum</keyword>
<dbReference type="OrthoDB" id="9806941at2"/>
<keyword evidence="6" id="KW-0145">Chemotaxis</keyword>
<dbReference type="PANTHER" id="PTHR30034">
    <property type="entry name" value="FLAGELLAR MOTOR SWITCH PROTEIN FLIM"/>
    <property type="match status" value="1"/>
</dbReference>
<keyword evidence="9" id="KW-0472">Membrane</keyword>
<evidence type="ECO:0000256" key="6">
    <source>
        <dbReference type="ARBA" id="ARBA00022500"/>
    </source>
</evidence>
<accession>A0A6B9FHK3</accession>
<evidence type="ECO:0000259" key="12">
    <source>
        <dbReference type="Pfam" id="PF01052"/>
    </source>
</evidence>
<keyword evidence="13" id="KW-0969">Cilium</keyword>
<reference evidence="13 14" key="2">
    <citation type="journal article" date="2013" name="Genome Announc.">
        <title>Draft Genome Sequence of Methylobacterium mesophilicum Strain SR1.6/6, Isolated from Citrus sinensis.</title>
        <authorList>
            <person name="Marinho Almeida D."/>
            <person name="Dini-Andreote F."/>
            <person name="Camargo Neves A.A."/>
            <person name="Juca Ramos R.T."/>
            <person name="Andreote F.D."/>
            <person name="Carneiro A.R."/>
            <person name="Oliveira de Souza Lima A."/>
            <person name="Caracciolo Gomes de Sa P.H."/>
            <person name="Ribeiro Barbosa M.S."/>
            <person name="Araujo W.L."/>
            <person name="Silva A."/>
        </authorList>
    </citation>
    <scope>NUCLEOTIDE SEQUENCE [LARGE SCALE GENOMIC DNA]</scope>
    <source>
        <strain evidence="13 14">SR1.6/6</strain>
    </source>
</reference>
<evidence type="ECO:0000313" key="14">
    <source>
        <dbReference type="Proteomes" id="UP000012488"/>
    </source>
</evidence>
<dbReference type="GO" id="GO:0005886">
    <property type="term" value="C:plasma membrane"/>
    <property type="evidence" value="ECO:0007669"/>
    <property type="project" value="UniProtKB-SubCell"/>
</dbReference>
<proteinExistence type="inferred from homology"/>
<comment type="subcellular location">
    <subcellularLocation>
        <location evidence="1">Bacterial flagellum basal body</location>
    </subcellularLocation>
    <subcellularLocation>
        <location evidence="2">Cell inner membrane</location>
        <topology evidence="2">Peripheral membrane protein</topology>
    </subcellularLocation>
</comment>
<dbReference type="Proteomes" id="UP000012488">
    <property type="component" value="Chromosome"/>
</dbReference>
<dbReference type="Pfam" id="PF01052">
    <property type="entry name" value="FliMN_C"/>
    <property type="match status" value="1"/>
</dbReference>
<dbReference type="EMBL" id="CP043538">
    <property type="protein sequence ID" value="QGY00695.1"/>
    <property type="molecule type" value="Genomic_DNA"/>
</dbReference>
<protein>
    <recommendedName>
        <fullName evidence="4">Flagellar motor switch protein FliM</fullName>
    </recommendedName>
</protein>
<evidence type="ECO:0000256" key="9">
    <source>
        <dbReference type="ARBA" id="ARBA00023136"/>
    </source>
</evidence>
<comment type="function">
    <text evidence="11">FliM is one of three proteins (FliG, FliN, FliM) that forms the rotor-mounted switch complex (C ring), located at the base of the basal body. This complex interacts with the CheY and CheZ chemotaxis proteins, in addition to contacting components of the motor that determine the direction of flagellar rotation.</text>
</comment>
<dbReference type="RefSeq" id="WP_010686765.1">
    <property type="nucleotide sequence ID" value="NZ_CP043538.1"/>
</dbReference>
<organism evidence="13 14">
    <name type="scientific">Methylobacterium mesophilicum SR1.6/6</name>
    <dbReference type="NCBI Taxonomy" id="908290"/>
    <lineage>
        <taxon>Bacteria</taxon>
        <taxon>Pseudomonadati</taxon>
        <taxon>Pseudomonadota</taxon>
        <taxon>Alphaproteobacteria</taxon>
        <taxon>Hyphomicrobiales</taxon>
        <taxon>Methylobacteriaceae</taxon>
        <taxon>Methylobacterium</taxon>
    </lineage>
</organism>
<dbReference type="GO" id="GO:0071978">
    <property type="term" value="P:bacterial-type flagellum-dependent swarming motility"/>
    <property type="evidence" value="ECO:0007669"/>
    <property type="project" value="TreeGrafter"/>
</dbReference>
<evidence type="ECO:0000256" key="10">
    <source>
        <dbReference type="ARBA" id="ARBA00023143"/>
    </source>
</evidence>
<dbReference type="InterPro" id="IPR036429">
    <property type="entry name" value="SpoA-like_sf"/>
</dbReference>
<keyword evidence="5" id="KW-1003">Cell membrane</keyword>
<gene>
    <name evidence="13" type="ORF">MMSR116_01300</name>
</gene>
<keyword evidence="8" id="KW-0283">Flagellar rotation</keyword>
<dbReference type="CDD" id="cd17908">
    <property type="entry name" value="FliM"/>
    <property type="match status" value="1"/>
</dbReference>
<dbReference type="KEGG" id="mmes:MMSR116_01300"/>
<dbReference type="SUPFAM" id="SSF103039">
    <property type="entry name" value="CheC-like"/>
    <property type="match status" value="1"/>
</dbReference>
<reference evidence="13 14" key="1">
    <citation type="journal article" date="2012" name="Genet. Mol. Biol.">
        <title>Analysis of 16S rRNA and mxaF genes revealing insights into Methylobacterium niche-specific plant association.</title>
        <authorList>
            <person name="Dourado M.N."/>
            <person name="Andreote F.D."/>
            <person name="Dini-Andreote F."/>
            <person name="Conti R."/>
            <person name="Araujo J.M."/>
            <person name="Araujo W.L."/>
        </authorList>
    </citation>
    <scope>NUCLEOTIDE SEQUENCE [LARGE SCALE GENOMIC DNA]</scope>
    <source>
        <strain evidence="13 14">SR1.6/6</strain>
    </source>
</reference>
<feature type="domain" description="Flagellar motor switch protein FliN-like C-terminal" evidence="12">
    <location>
        <begin position="230"/>
        <end position="300"/>
    </location>
</feature>
<evidence type="ECO:0000256" key="2">
    <source>
        <dbReference type="ARBA" id="ARBA00004417"/>
    </source>
</evidence>
<dbReference type="GO" id="GO:0003774">
    <property type="term" value="F:cytoskeletal motor activity"/>
    <property type="evidence" value="ECO:0007669"/>
    <property type="project" value="InterPro"/>
</dbReference>
<evidence type="ECO:0000256" key="3">
    <source>
        <dbReference type="ARBA" id="ARBA00011049"/>
    </source>
</evidence>
<name>A0A6B9FHK3_9HYPH</name>
<keyword evidence="7" id="KW-0997">Cell inner membrane</keyword>
<evidence type="ECO:0000256" key="1">
    <source>
        <dbReference type="ARBA" id="ARBA00004117"/>
    </source>
</evidence>
<evidence type="ECO:0000256" key="11">
    <source>
        <dbReference type="ARBA" id="ARBA00025044"/>
    </source>
</evidence>
<sequence>MTVTMDRPQAANDIRDRLLDAAGLSLERLPMLHVILDRVATFCADQLRHFAASPVYFSLSNVESQRFGDILEPYESNAIAGIFQAPEWDSHILVGFDRDFIFTMVEVLLGADGSEPPLDEERSFSNIEMRIAQRLFEQVGRAMQSAFALVADTPFRLERTELRMDFAVIGRQNNQAVAAKFLLQALNRGGEMFVIIPQSVLNPMRQSLGRILVGESSARDSRWTKQIAGEVRKTPVTLKAILEEKYLTLGEIAGLEVGQVLELRATPRTQAKLVGNDRELFWCDVGQDEGGILLRVDRFVDQDQEFIDDVLSR</sequence>
<evidence type="ECO:0000256" key="5">
    <source>
        <dbReference type="ARBA" id="ARBA00022475"/>
    </source>
</evidence>
<dbReference type="Gene3D" id="2.30.330.10">
    <property type="entry name" value="SpoA-like"/>
    <property type="match status" value="1"/>
</dbReference>